<sequence>MVGLLEYWCPETNTFVFPWGDIVNLAGPSVLGELVTEPLAGDSVNIEEEMSQHRKEMCQTKLKKARHGSVLDNWHHSSYYREEDEQGSWWDWIAKDSYLPHRVAMQFGNGSGSSWLIRNGASEKILKQEISLEKTDPSPSVQTIRQKNSYLLSSAQNLKNCRKLTQLASKSVFVSTNTPAYELDEEEEEEEEEELGLYCCCYDEGIEKCR</sequence>
<name>A0A9Q0VNS9_SALVM</name>
<evidence type="ECO:0000313" key="2">
    <source>
        <dbReference type="EMBL" id="KAJ6752236.1"/>
    </source>
</evidence>
<dbReference type="AlphaFoldDB" id="A0A9Q0VNS9"/>
<dbReference type="EMBL" id="JAPFFL010000001">
    <property type="protein sequence ID" value="KAJ6752236.1"/>
    <property type="molecule type" value="Genomic_DNA"/>
</dbReference>
<gene>
    <name evidence="2" type="ORF">OIU85_002641</name>
</gene>
<dbReference type="OrthoDB" id="852082at2759"/>
<keyword evidence="3" id="KW-1185">Reference proteome</keyword>
<dbReference type="InterPro" id="IPR019557">
    <property type="entry name" value="AminoTfrase-like_pln_mobile"/>
</dbReference>
<dbReference type="Proteomes" id="UP001151529">
    <property type="component" value="Chromosome 16"/>
</dbReference>
<protein>
    <recommendedName>
        <fullName evidence="1">Aminotransferase-like plant mobile domain-containing protein</fullName>
    </recommendedName>
</protein>
<reference evidence="2" key="2">
    <citation type="journal article" date="2023" name="Int. J. Mol. Sci.">
        <title>De Novo Assembly and Annotation of 11 Diverse Shrub Willow (Salix) Genomes Reveals Novel Gene Organization in Sex-Linked Regions.</title>
        <authorList>
            <person name="Hyden B."/>
            <person name="Feng K."/>
            <person name="Yates T.B."/>
            <person name="Jawdy S."/>
            <person name="Cereghino C."/>
            <person name="Smart L.B."/>
            <person name="Muchero W."/>
        </authorList>
    </citation>
    <scope>NUCLEOTIDE SEQUENCE [LARGE SCALE GENOMIC DNA]</scope>
    <source>
        <tissue evidence="2">Shoot tip</tissue>
    </source>
</reference>
<evidence type="ECO:0000259" key="1">
    <source>
        <dbReference type="Pfam" id="PF10536"/>
    </source>
</evidence>
<organism evidence="2 3">
    <name type="scientific">Salix viminalis</name>
    <name type="common">Common osier</name>
    <name type="synonym">Basket willow</name>
    <dbReference type="NCBI Taxonomy" id="40686"/>
    <lineage>
        <taxon>Eukaryota</taxon>
        <taxon>Viridiplantae</taxon>
        <taxon>Streptophyta</taxon>
        <taxon>Embryophyta</taxon>
        <taxon>Tracheophyta</taxon>
        <taxon>Spermatophyta</taxon>
        <taxon>Magnoliopsida</taxon>
        <taxon>eudicotyledons</taxon>
        <taxon>Gunneridae</taxon>
        <taxon>Pentapetalae</taxon>
        <taxon>rosids</taxon>
        <taxon>fabids</taxon>
        <taxon>Malpighiales</taxon>
        <taxon>Salicaceae</taxon>
        <taxon>Saliceae</taxon>
        <taxon>Salix</taxon>
    </lineage>
</organism>
<comment type="caution">
    <text evidence="2">The sequence shown here is derived from an EMBL/GenBank/DDBJ whole genome shotgun (WGS) entry which is preliminary data.</text>
</comment>
<evidence type="ECO:0000313" key="3">
    <source>
        <dbReference type="Proteomes" id="UP001151529"/>
    </source>
</evidence>
<feature type="domain" description="Aminotransferase-like plant mobile" evidence="1">
    <location>
        <begin position="1"/>
        <end position="72"/>
    </location>
</feature>
<reference evidence="2" key="1">
    <citation type="submission" date="2022-11" db="EMBL/GenBank/DDBJ databases">
        <authorList>
            <person name="Hyden B.L."/>
            <person name="Feng K."/>
            <person name="Yates T."/>
            <person name="Jawdy S."/>
            <person name="Smart L.B."/>
            <person name="Muchero W."/>
        </authorList>
    </citation>
    <scope>NUCLEOTIDE SEQUENCE</scope>
    <source>
        <tissue evidence="2">Shoot tip</tissue>
    </source>
</reference>
<dbReference type="Pfam" id="PF10536">
    <property type="entry name" value="PMD"/>
    <property type="match status" value="1"/>
</dbReference>
<proteinExistence type="predicted"/>
<accession>A0A9Q0VNS9</accession>